<feature type="domain" description="HTH crp-type" evidence="5">
    <location>
        <begin position="279"/>
        <end position="328"/>
    </location>
</feature>
<keyword evidence="1" id="KW-0805">Transcription regulation</keyword>
<dbReference type="PANTHER" id="PTHR43132">
    <property type="entry name" value="ARSENICAL RESISTANCE OPERON REPRESSOR ARSR-RELATED"/>
    <property type="match status" value="1"/>
</dbReference>
<dbReference type="Proteomes" id="UP000607311">
    <property type="component" value="Unassembled WGS sequence"/>
</dbReference>
<keyword evidence="3" id="KW-0804">Transcription</keyword>
<dbReference type="Gene3D" id="1.10.10.10">
    <property type="entry name" value="Winged helix-like DNA-binding domain superfamily/Winged helix DNA-binding domain"/>
    <property type="match status" value="1"/>
</dbReference>
<evidence type="ECO:0000259" key="5">
    <source>
        <dbReference type="SMART" id="SM00419"/>
    </source>
</evidence>
<dbReference type="EMBL" id="BOPD01000013">
    <property type="protein sequence ID" value="GIJ33249.1"/>
    <property type="molecule type" value="Genomic_DNA"/>
</dbReference>
<dbReference type="CDD" id="cd00090">
    <property type="entry name" value="HTH_ARSR"/>
    <property type="match status" value="1"/>
</dbReference>
<proteinExistence type="predicted"/>
<dbReference type="InterPro" id="IPR012318">
    <property type="entry name" value="HTH_CRP"/>
</dbReference>
<name>A0A9W5URH0_9ACTN</name>
<accession>A0A9W5URH0</accession>
<evidence type="ECO:0000259" key="4">
    <source>
        <dbReference type="SMART" id="SM00418"/>
    </source>
</evidence>
<dbReference type="GO" id="GO:0003677">
    <property type="term" value="F:DNA binding"/>
    <property type="evidence" value="ECO:0007669"/>
    <property type="project" value="UniProtKB-KW"/>
</dbReference>
<protein>
    <submittedName>
        <fullName evidence="6">Transcriptional regulator</fullName>
    </submittedName>
</protein>
<dbReference type="SMART" id="SM00419">
    <property type="entry name" value="HTH_CRP"/>
    <property type="match status" value="1"/>
</dbReference>
<dbReference type="InterPro" id="IPR011991">
    <property type="entry name" value="ArsR-like_HTH"/>
</dbReference>
<sequence length="347" mass="37997">MLTLHVDAERLVRSRFALSRLTEVTNALEVLAHPERAPYARSWVTQTRRTLDPGSVDVLFALVNGAAAYIPDFLSPLPGSYQPTLDEELAAVAATTAEDVDRQLRTAFRIGPPPPVLLERSPTGRDPRPPLPATVAELLARRGEEALLTCVVDQLARFWRHTQVDLWPTLHRVLDEDIRHRATLATRTGLADIVRTLDPRLTWDGRRVTLDSPAELSLDAAQGLILSPSAFLPRPAVYLGAPGLIMVGYPARGRGQVWSLPAPASEETGILGARRAALLSDLATPLTTTELAARHGISPATVSYHLGRLRRAGLVVSRREGHEVRYERTQAAVELLRALRSGDGWHG</sequence>
<dbReference type="PANTHER" id="PTHR43132:SF6">
    <property type="entry name" value="HTH-TYPE TRANSCRIPTIONAL REPRESSOR CZRA"/>
    <property type="match status" value="1"/>
</dbReference>
<dbReference type="OrthoDB" id="3542816at2"/>
<evidence type="ECO:0000256" key="1">
    <source>
        <dbReference type="ARBA" id="ARBA00023015"/>
    </source>
</evidence>
<keyword evidence="7" id="KW-1185">Reference proteome</keyword>
<dbReference type="SUPFAM" id="SSF46785">
    <property type="entry name" value="Winged helix' DNA-binding domain"/>
    <property type="match status" value="1"/>
</dbReference>
<dbReference type="InterPro" id="IPR036390">
    <property type="entry name" value="WH_DNA-bd_sf"/>
</dbReference>
<dbReference type="InterPro" id="IPR036388">
    <property type="entry name" value="WH-like_DNA-bd_sf"/>
</dbReference>
<feature type="domain" description="HTH arsR-type" evidence="4">
    <location>
        <begin position="269"/>
        <end position="341"/>
    </location>
</feature>
<evidence type="ECO:0000256" key="3">
    <source>
        <dbReference type="ARBA" id="ARBA00023163"/>
    </source>
</evidence>
<organism evidence="6 7">
    <name type="scientific">Micromonospora sediminimaris</name>
    <dbReference type="NCBI Taxonomy" id="547162"/>
    <lineage>
        <taxon>Bacteria</taxon>
        <taxon>Bacillati</taxon>
        <taxon>Actinomycetota</taxon>
        <taxon>Actinomycetes</taxon>
        <taxon>Micromonosporales</taxon>
        <taxon>Micromonosporaceae</taxon>
        <taxon>Micromonospora</taxon>
    </lineage>
</organism>
<dbReference type="InterPro" id="IPR001845">
    <property type="entry name" value="HTH_ArsR_DNA-bd_dom"/>
</dbReference>
<dbReference type="GO" id="GO:0003700">
    <property type="term" value="F:DNA-binding transcription factor activity"/>
    <property type="evidence" value="ECO:0007669"/>
    <property type="project" value="InterPro"/>
</dbReference>
<dbReference type="AlphaFoldDB" id="A0A9W5URH0"/>
<dbReference type="InterPro" id="IPR051011">
    <property type="entry name" value="Metal_resp_trans_reg"/>
</dbReference>
<dbReference type="Pfam" id="PF19361">
    <property type="entry name" value="DUF5937"/>
    <property type="match status" value="1"/>
</dbReference>
<comment type="caution">
    <text evidence="6">The sequence shown here is derived from an EMBL/GenBank/DDBJ whole genome shotgun (WGS) entry which is preliminary data.</text>
</comment>
<dbReference type="SMART" id="SM00418">
    <property type="entry name" value="HTH_ARSR"/>
    <property type="match status" value="1"/>
</dbReference>
<dbReference type="RefSeq" id="WP_093401979.1">
    <property type="nucleotide sequence ID" value="NZ_BOPD01000013.1"/>
</dbReference>
<evidence type="ECO:0000313" key="7">
    <source>
        <dbReference type="Proteomes" id="UP000607311"/>
    </source>
</evidence>
<dbReference type="InterPro" id="IPR045981">
    <property type="entry name" value="DUF5937"/>
</dbReference>
<keyword evidence="2" id="KW-0238">DNA-binding</keyword>
<dbReference type="Pfam" id="PF12840">
    <property type="entry name" value="HTH_20"/>
    <property type="match status" value="1"/>
</dbReference>
<gene>
    <name evidence="6" type="ORF">Vse01_23970</name>
</gene>
<evidence type="ECO:0000313" key="6">
    <source>
        <dbReference type="EMBL" id="GIJ33249.1"/>
    </source>
</evidence>
<evidence type="ECO:0000256" key="2">
    <source>
        <dbReference type="ARBA" id="ARBA00023125"/>
    </source>
</evidence>
<reference evidence="6" key="1">
    <citation type="submission" date="2021-01" db="EMBL/GenBank/DDBJ databases">
        <title>Whole genome shotgun sequence of Verrucosispora sediminis NBRC 107745.</title>
        <authorList>
            <person name="Komaki H."/>
            <person name="Tamura T."/>
        </authorList>
    </citation>
    <scope>NUCLEOTIDE SEQUENCE</scope>
    <source>
        <strain evidence="6">NBRC 107745</strain>
    </source>
</reference>